<name>A0ABU7ZCV1_9PAST</name>
<dbReference type="EMBL" id="JBAJJM010000002">
    <property type="protein sequence ID" value="MEG9475047.1"/>
    <property type="molecule type" value="Genomic_DNA"/>
</dbReference>
<accession>A0ABU7ZCV1</accession>
<dbReference type="Proteomes" id="UP001432017">
    <property type="component" value="Unassembled WGS sequence"/>
</dbReference>
<gene>
    <name evidence="1" type="ORF">V6W77_02015</name>
</gene>
<sequence length="209" mass="24728">MSKLGIILNPALYEAYHCAILSAEQDQGISHFSLAQINQFLGLEAKDFGDICHYLISYWGDIGRLDGIEISCRLELENQKRMLYLIFDNNLERLETRVTRLGYLLNQRAILILPCGGKKLRRYLLNTDKLIFSPKYKEREYSEIYEAIYYYFRYIYQKTILSRVEYKENCRFCDSGIMNKSGMHLLGQKMDKHFTQIKIGQRFEIKEEN</sequence>
<protein>
    <submittedName>
        <fullName evidence="1">Uncharacterized protein</fullName>
    </submittedName>
</protein>
<evidence type="ECO:0000313" key="1">
    <source>
        <dbReference type="EMBL" id="MEG9475047.1"/>
    </source>
</evidence>
<reference evidence="1" key="1">
    <citation type="submission" date="2023-12" db="EMBL/GenBank/DDBJ databases">
        <title>Mannheima indologenes sp. nov. proposed for Clade V organisms of Mannheimia.</title>
        <authorList>
            <person name="Christensen H."/>
        </authorList>
    </citation>
    <scope>NUCLEOTIDE SEQUENCE</scope>
    <source>
        <strain evidence="1">M14.4</strain>
    </source>
</reference>
<proteinExistence type="predicted"/>
<dbReference type="RefSeq" id="WP_334253642.1">
    <property type="nucleotide sequence ID" value="NZ_JBAJJM010000002.1"/>
</dbReference>
<comment type="caution">
    <text evidence="1">The sequence shown here is derived from an EMBL/GenBank/DDBJ whole genome shotgun (WGS) entry which is preliminary data.</text>
</comment>
<keyword evidence="2" id="KW-1185">Reference proteome</keyword>
<organism evidence="1 2">
    <name type="scientific">Mannheimia indoligenes</name>
    <dbReference type="NCBI Taxonomy" id="3103145"/>
    <lineage>
        <taxon>Bacteria</taxon>
        <taxon>Pseudomonadati</taxon>
        <taxon>Pseudomonadota</taxon>
        <taxon>Gammaproteobacteria</taxon>
        <taxon>Pasteurellales</taxon>
        <taxon>Pasteurellaceae</taxon>
        <taxon>Mannheimia</taxon>
    </lineage>
</organism>
<evidence type="ECO:0000313" key="2">
    <source>
        <dbReference type="Proteomes" id="UP001432017"/>
    </source>
</evidence>